<keyword evidence="3" id="KW-1185">Reference proteome</keyword>
<feature type="transmembrane region" description="Helical" evidence="1">
    <location>
        <begin position="47"/>
        <end position="68"/>
    </location>
</feature>
<feature type="transmembrane region" description="Helical" evidence="1">
    <location>
        <begin position="7"/>
        <end position="27"/>
    </location>
</feature>
<feature type="transmembrane region" description="Helical" evidence="1">
    <location>
        <begin position="80"/>
        <end position="98"/>
    </location>
</feature>
<protein>
    <submittedName>
        <fullName evidence="2">Uncharacterized protein</fullName>
    </submittedName>
</protein>
<dbReference type="Proteomes" id="UP001268542">
    <property type="component" value="Unassembled WGS sequence"/>
</dbReference>
<organism evidence="2 3">
    <name type="scientific">Nocardioides imazamoxiresistens</name>
    <dbReference type="NCBI Taxonomy" id="3231893"/>
    <lineage>
        <taxon>Bacteria</taxon>
        <taxon>Bacillati</taxon>
        <taxon>Actinomycetota</taxon>
        <taxon>Actinomycetes</taxon>
        <taxon>Propionibacteriales</taxon>
        <taxon>Nocardioidaceae</taxon>
        <taxon>Nocardioides</taxon>
    </lineage>
</organism>
<proteinExistence type="predicted"/>
<feature type="transmembrane region" description="Helical" evidence="1">
    <location>
        <begin position="125"/>
        <end position="149"/>
    </location>
</feature>
<evidence type="ECO:0000313" key="3">
    <source>
        <dbReference type="Proteomes" id="UP001268542"/>
    </source>
</evidence>
<name>A0ABU3PZ79_9ACTN</name>
<reference evidence="2 3" key="1">
    <citation type="submission" date="2023-08" db="EMBL/GenBank/DDBJ databases">
        <title>Nocardioides seae sp. nov., a bacterium isolated from a soil.</title>
        <authorList>
            <person name="Wang X."/>
        </authorList>
    </citation>
    <scope>NUCLEOTIDE SEQUENCE [LARGE SCALE GENOMIC DNA]</scope>
    <source>
        <strain evidence="2 3">YZH12</strain>
    </source>
</reference>
<dbReference type="EMBL" id="JAVYII010000005">
    <property type="protein sequence ID" value="MDT9594075.1"/>
    <property type="molecule type" value="Genomic_DNA"/>
</dbReference>
<evidence type="ECO:0000256" key="1">
    <source>
        <dbReference type="SAM" id="Phobius"/>
    </source>
</evidence>
<keyword evidence="1" id="KW-0472">Membrane</keyword>
<dbReference type="RefSeq" id="WP_315733556.1">
    <property type="nucleotide sequence ID" value="NZ_JAVYII010000005.1"/>
</dbReference>
<comment type="caution">
    <text evidence="2">The sequence shown here is derived from an EMBL/GenBank/DDBJ whole genome shotgun (WGS) entry which is preliminary data.</text>
</comment>
<sequence length="157" mass="15979">MDVREAIARGGAVAGAVLMGAALAVPLRVAEESPASRRDLLWAGERLGTPAVAAYLVVCLAVVVALLAACRRRPARSRRVGAAALVPLGAAGAWLVTLPGRDDVLLWDGTDARGRPTGGMVTADLWVGAWCGVAGGVLLALAGLALLVLTSRRAPGR</sequence>
<accession>A0ABU3PZ79</accession>
<evidence type="ECO:0000313" key="2">
    <source>
        <dbReference type="EMBL" id="MDT9594075.1"/>
    </source>
</evidence>
<gene>
    <name evidence="2" type="ORF">RDV89_13415</name>
</gene>
<keyword evidence="1" id="KW-1133">Transmembrane helix</keyword>
<keyword evidence="1" id="KW-0812">Transmembrane</keyword>